<dbReference type="GO" id="GO:0004930">
    <property type="term" value="F:G protein-coupled receptor activity"/>
    <property type="evidence" value="ECO:0007669"/>
    <property type="project" value="UniProtKB-KW"/>
</dbReference>
<dbReference type="GO" id="GO:0043266">
    <property type="term" value="P:regulation of potassium ion transport"/>
    <property type="evidence" value="ECO:0007669"/>
    <property type="project" value="TreeGrafter"/>
</dbReference>
<evidence type="ECO:0000256" key="1">
    <source>
        <dbReference type="ARBA" id="ARBA00004651"/>
    </source>
</evidence>
<dbReference type="AlphaFoldDB" id="A0A3S9GVU6"/>
<feature type="domain" description="G-protein coupled receptors family 1 profile" evidence="13">
    <location>
        <begin position="41"/>
        <end position="650"/>
    </location>
</feature>
<dbReference type="GO" id="GO:0005886">
    <property type="term" value="C:plasma membrane"/>
    <property type="evidence" value="ECO:0007669"/>
    <property type="project" value="UniProtKB-SubCell"/>
</dbReference>
<keyword evidence="5 10" id="KW-0297">G-protein coupled receptor</keyword>
<keyword evidence="4 12" id="KW-1133">Transmembrane helix</keyword>
<feature type="transmembrane region" description="Helical" evidence="12">
    <location>
        <begin position="141"/>
        <end position="164"/>
    </location>
</feature>
<keyword evidence="9 10" id="KW-0807">Transducer</keyword>
<organism evidence="14">
    <name type="scientific">Mytilus coruscus</name>
    <name type="common">Sea mussel</name>
    <dbReference type="NCBI Taxonomy" id="42192"/>
    <lineage>
        <taxon>Eukaryota</taxon>
        <taxon>Metazoa</taxon>
        <taxon>Spiralia</taxon>
        <taxon>Lophotrochozoa</taxon>
        <taxon>Mollusca</taxon>
        <taxon>Bivalvia</taxon>
        <taxon>Autobranchia</taxon>
        <taxon>Pteriomorphia</taxon>
        <taxon>Mytilida</taxon>
        <taxon>Mytiloidea</taxon>
        <taxon>Mytilidae</taxon>
        <taxon>Mytilinae</taxon>
        <taxon>Mytilus</taxon>
    </lineage>
</organism>
<dbReference type="SUPFAM" id="SSF81321">
    <property type="entry name" value="Family A G protein-coupled receptor-like"/>
    <property type="match status" value="1"/>
</dbReference>
<dbReference type="GO" id="GO:0051967">
    <property type="term" value="P:negative regulation of synaptic transmission, glutamatergic"/>
    <property type="evidence" value="ECO:0007669"/>
    <property type="project" value="TreeGrafter"/>
</dbReference>
<feature type="transmembrane region" description="Helical" evidence="12">
    <location>
        <begin position="99"/>
        <end position="120"/>
    </location>
</feature>
<dbReference type="FunFam" id="1.20.1070.10:FF:000523">
    <property type="entry name" value="5-hydroxytryptamine receptor 2B"/>
    <property type="match status" value="1"/>
</dbReference>
<dbReference type="PANTHER" id="PTHR24248:SF125">
    <property type="entry name" value="DOPAMINE D2-LIKE RECEPTOR"/>
    <property type="match status" value="1"/>
</dbReference>
<evidence type="ECO:0000256" key="10">
    <source>
        <dbReference type="RuleBase" id="RU000688"/>
    </source>
</evidence>
<dbReference type="EMBL" id="MH746801">
    <property type="protein sequence ID" value="AZO93084.1"/>
    <property type="molecule type" value="mRNA"/>
</dbReference>
<dbReference type="PRINTS" id="PR00237">
    <property type="entry name" value="GPCRRHODOPSN"/>
</dbReference>
<dbReference type="GO" id="GO:0060158">
    <property type="term" value="P:phospholipase C-activating dopamine receptor signaling pathway"/>
    <property type="evidence" value="ECO:0007669"/>
    <property type="project" value="TreeGrafter"/>
</dbReference>
<dbReference type="GO" id="GO:0014059">
    <property type="term" value="P:regulation of dopamine secretion"/>
    <property type="evidence" value="ECO:0007669"/>
    <property type="project" value="TreeGrafter"/>
</dbReference>
<dbReference type="Pfam" id="PF00001">
    <property type="entry name" value="7tm_1"/>
    <property type="match status" value="2"/>
</dbReference>
<dbReference type="GO" id="GO:0045202">
    <property type="term" value="C:synapse"/>
    <property type="evidence" value="ECO:0007669"/>
    <property type="project" value="GOC"/>
</dbReference>
<comment type="similarity">
    <text evidence="10">Belongs to the G-protein coupled receptor 1 family.</text>
</comment>
<dbReference type="PROSITE" id="PS50262">
    <property type="entry name" value="G_PROTEIN_RECEP_F1_2"/>
    <property type="match status" value="1"/>
</dbReference>
<keyword evidence="8 10" id="KW-0675">Receptor</keyword>
<feature type="transmembrane region" description="Helical" evidence="12">
    <location>
        <begin position="62"/>
        <end position="87"/>
    </location>
</feature>
<gene>
    <name evidence="14" type="primary">5-HT2AR</name>
</gene>
<protein>
    <submittedName>
        <fullName evidence="14">5-hydroxytryptamine 2A receptor</fullName>
    </submittedName>
</protein>
<dbReference type="Gene3D" id="1.20.1070.10">
    <property type="entry name" value="Rhodopsin 7-helix transmembrane proteins"/>
    <property type="match status" value="2"/>
</dbReference>
<reference evidence="14" key="1">
    <citation type="journal article" date="2018" name="Shui Chan Xue Bao">
        <title>5-HT2AR gene clone and temporal-spatial expression in the mussel Mytilus coruscus.</title>
        <authorList>
            <person name="Liang X."/>
            <person name="Chen K."/>
            <person name="Chen Y."/>
            <person name="Liu Y."/>
            <person name="Li Y."/>
            <person name="Yang J."/>
        </authorList>
    </citation>
    <scope>NUCLEOTIDE SEQUENCE</scope>
</reference>
<comment type="subcellular location">
    <subcellularLocation>
        <location evidence="1">Cell membrane</location>
        <topology evidence="1">Multi-pass membrane protein</topology>
    </subcellularLocation>
</comment>
<evidence type="ECO:0000256" key="5">
    <source>
        <dbReference type="ARBA" id="ARBA00023040"/>
    </source>
</evidence>
<evidence type="ECO:0000259" key="13">
    <source>
        <dbReference type="PROSITE" id="PS50262"/>
    </source>
</evidence>
<evidence type="ECO:0000256" key="12">
    <source>
        <dbReference type="SAM" id="Phobius"/>
    </source>
</evidence>
<dbReference type="SMR" id="A0A3S9GVU6"/>
<accession>A0A3S9GVU6</accession>
<name>A0A3S9GVU6_MYTCO</name>
<sequence length="707" mass="80695">MNENSSALNGSLNVTDSFEDEQELRWGMLSLLALIFCTTLGNLLVCLAVIWDRRLQNMTNYFLMSLAIADFLVSILVMPFGMVVEIYGTFPFRAELCMFWVTMDVLMCTASIWHMCTMSMDRYFTLKYPMRYGRNKTKMMVVLKIFFVWAVSITISSPLCIYGIQDSKYILNDGLCAPAIEDFVIYGSVFAFYIPLVIMLVTYILTIRILWQNQVNMQRIDRSDLRYKQKKDKKKKSFKAFLSPPSDEGSQRHSVEQLESDTDNTVLASIPVLPQKDHLYTEKCVCKKIPKPKHNWERRKASSFTCLPTYPKYTTIKPKEQTSDLLRVNSIENVSKGKNIFGASSFCNLNDSDTPFGGGMRNVMFHSCGNLDFKSAGWKQNYFQIQSEMDQIIRDGEKENKRASPESLSDMKLHKIQDWSEMKLHKIQDSMLDMKLHKIPDSILDTKIQKPEDCMSDIKLHDLSEDSGAPNLLGLPASKVVSESEDSLDETSSSGSDFLTIKLRPQSFHMYKLNTPIQTSSSPLLGNSTTKNHVNGYCQKMYDTTKSSESLASSSDRPEVSRSIKNLLHKFNKTQDAKHTMSRKATSNEKKASKVLGIIFGVFVVLWTPFFFVNIMSGICESCMGSVTPYMMSIFLWMGYVASLANPIIYTMFNTAFRRAFIRILKCHLCTKGHIRSDIYNASFPTSHNITNDRRNTVTVLIKDEIR</sequence>
<evidence type="ECO:0000313" key="14">
    <source>
        <dbReference type="EMBL" id="AZO93084.1"/>
    </source>
</evidence>
<proteinExistence type="evidence at transcript level"/>
<dbReference type="InterPro" id="IPR000276">
    <property type="entry name" value="GPCR_Rhodpsn"/>
</dbReference>
<evidence type="ECO:0000256" key="3">
    <source>
        <dbReference type="ARBA" id="ARBA00022692"/>
    </source>
</evidence>
<dbReference type="PROSITE" id="PS00237">
    <property type="entry name" value="G_PROTEIN_RECEP_F1_1"/>
    <property type="match status" value="1"/>
</dbReference>
<evidence type="ECO:0000256" key="8">
    <source>
        <dbReference type="ARBA" id="ARBA00023170"/>
    </source>
</evidence>
<dbReference type="GO" id="GO:0001591">
    <property type="term" value="F:dopamine neurotransmitter receptor activity, coupled via Gi/Go"/>
    <property type="evidence" value="ECO:0007669"/>
    <property type="project" value="TreeGrafter"/>
</dbReference>
<evidence type="ECO:0000256" key="4">
    <source>
        <dbReference type="ARBA" id="ARBA00022989"/>
    </source>
</evidence>
<dbReference type="GO" id="GO:0051481">
    <property type="term" value="P:negative regulation of cytosolic calcium ion concentration"/>
    <property type="evidence" value="ECO:0007669"/>
    <property type="project" value="TreeGrafter"/>
</dbReference>
<evidence type="ECO:0000256" key="6">
    <source>
        <dbReference type="ARBA" id="ARBA00023136"/>
    </source>
</evidence>
<feature type="region of interest" description="Disordered" evidence="11">
    <location>
        <begin position="231"/>
        <end position="261"/>
    </location>
</feature>
<keyword evidence="6 12" id="KW-0472">Membrane</keyword>
<keyword evidence="3 10" id="KW-0812">Transmembrane</keyword>
<evidence type="ECO:0000256" key="11">
    <source>
        <dbReference type="SAM" id="MobiDB-lite"/>
    </source>
</evidence>
<keyword evidence="7" id="KW-1015">Disulfide bond</keyword>
<keyword evidence="2" id="KW-1003">Cell membrane</keyword>
<dbReference type="InterPro" id="IPR017452">
    <property type="entry name" value="GPCR_Rhodpsn_7TM"/>
</dbReference>
<feature type="transmembrane region" description="Helical" evidence="12">
    <location>
        <begin position="631"/>
        <end position="653"/>
    </location>
</feature>
<feature type="transmembrane region" description="Helical" evidence="12">
    <location>
        <begin position="595"/>
        <end position="619"/>
    </location>
</feature>
<feature type="transmembrane region" description="Helical" evidence="12">
    <location>
        <begin position="184"/>
        <end position="211"/>
    </location>
</feature>
<dbReference type="GO" id="GO:0007195">
    <property type="term" value="P:adenylate cyclase-inhibiting dopamine receptor signaling pathway"/>
    <property type="evidence" value="ECO:0007669"/>
    <property type="project" value="TreeGrafter"/>
</dbReference>
<feature type="transmembrane region" description="Helical" evidence="12">
    <location>
        <begin position="26"/>
        <end position="50"/>
    </location>
</feature>
<evidence type="ECO:0000256" key="9">
    <source>
        <dbReference type="ARBA" id="ARBA00023224"/>
    </source>
</evidence>
<dbReference type="PANTHER" id="PTHR24248">
    <property type="entry name" value="ADRENERGIC RECEPTOR-RELATED G-PROTEIN COUPLED RECEPTOR"/>
    <property type="match status" value="1"/>
</dbReference>
<evidence type="ECO:0000256" key="2">
    <source>
        <dbReference type="ARBA" id="ARBA00022475"/>
    </source>
</evidence>
<evidence type="ECO:0000256" key="7">
    <source>
        <dbReference type="ARBA" id="ARBA00023157"/>
    </source>
</evidence>